<sequence length="18" mass="2183">MNSRFHFMERALESKISV</sequence>
<evidence type="ECO:0000313" key="1">
    <source>
        <dbReference type="EMBL" id="KAG7048336.1"/>
    </source>
</evidence>
<keyword evidence="2" id="KW-1185">Reference proteome</keyword>
<comment type="caution">
    <text evidence="1">The sequence shown here is derived from an EMBL/GenBank/DDBJ whole genome shotgun (WGS) entry which is preliminary data.</text>
</comment>
<dbReference type="Proteomes" id="UP000699042">
    <property type="component" value="Unassembled WGS sequence"/>
</dbReference>
<dbReference type="EMBL" id="JAESDN010000006">
    <property type="protein sequence ID" value="KAG7048336.1"/>
    <property type="molecule type" value="Genomic_DNA"/>
</dbReference>
<dbReference type="AlphaFoldDB" id="A0A9P7R2H8"/>
<name>A0A9P7R2H8_9PEZI</name>
<accession>A0A9P7R2H8</accession>
<reference evidence="1" key="1">
    <citation type="submission" date="2021-05" db="EMBL/GenBank/DDBJ databases">
        <title>Comparative genomics of three Colletotrichum scovillei strains and genetic complementation revealed genes involved fungal growth and virulence on chili pepper.</title>
        <authorList>
            <person name="Hsieh D.-K."/>
            <person name="Chuang S.-C."/>
            <person name="Chen C.-Y."/>
            <person name="Chao Y.-T."/>
            <person name="Lu M.-Y.J."/>
            <person name="Lee M.-H."/>
            <person name="Shih M.-C."/>
        </authorList>
    </citation>
    <scope>NUCLEOTIDE SEQUENCE</scope>
    <source>
        <strain evidence="1">Coll-153</strain>
    </source>
</reference>
<protein>
    <submittedName>
        <fullName evidence="1">Uncharacterized protein</fullName>
    </submittedName>
</protein>
<organism evidence="1 2">
    <name type="scientific">Colletotrichum scovillei</name>
    <dbReference type="NCBI Taxonomy" id="1209932"/>
    <lineage>
        <taxon>Eukaryota</taxon>
        <taxon>Fungi</taxon>
        <taxon>Dikarya</taxon>
        <taxon>Ascomycota</taxon>
        <taxon>Pezizomycotina</taxon>
        <taxon>Sordariomycetes</taxon>
        <taxon>Hypocreomycetidae</taxon>
        <taxon>Glomerellales</taxon>
        <taxon>Glomerellaceae</taxon>
        <taxon>Colletotrichum</taxon>
        <taxon>Colletotrichum acutatum species complex</taxon>
    </lineage>
</organism>
<evidence type="ECO:0000313" key="2">
    <source>
        <dbReference type="Proteomes" id="UP000699042"/>
    </source>
</evidence>
<gene>
    <name evidence="1" type="ORF">JMJ77_013979</name>
</gene>
<proteinExistence type="predicted"/>